<evidence type="ECO:0000256" key="1">
    <source>
        <dbReference type="SAM" id="MobiDB-lite"/>
    </source>
</evidence>
<gene>
    <name evidence="2" type="ORF">TNCT_192561</name>
</gene>
<feature type="region of interest" description="Disordered" evidence="1">
    <location>
        <begin position="70"/>
        <end position="104"/>
    </location>
</feature>
<reference evidence="2" key="1">
    <citation type="submission" date="2020-07" db="EMBL/GenBank/DDBJ databases">
        <title>Multicomponent nature underlies the extraordinary mechanical properties of spider dragline silk.</title>
        <authorList>
            <person name="Kono N."/>
            <person name="Nakamura H."/>
            <person name="Mori M."/>
            <person name="Yoshida Y."/>
            <person name="Ohtoshi R."/>
            <person name="Malay A.D."/>
            <person name="Moran D.A.P."/>
            <person name="Tomita M."/>
            <person name="Numata K."/>
            <person name="Arakawa K."/>
        </authorList>
    </citation>
    <scope>NUCLEOTIDE SEQUENCE</scope>
</reference>
<accession>A0A8X6JK59</accession>
<keyword evidence="3" id="KW-1185">Reference proteome</keyword>
<dbReference type="EMBL" id="BMAO01016579">
    <property type="protein sequence ID" value="GFR09771.1"/>
    <property type="molecule type" value="Genomic_DNA"/>
</dbReference>
<dbReference type="AlphaFoldDB" id="A0A8X6JK59"/>
<evidence type="ECO:0000313" key="3">
    <source>
        <dbReference type="Proteomes" id="UP000887116"/>
    </source>
</evidence>
<proteinExistence type="predicted"/>
<sequence length="104" mass="12339">MEWREKWVDESGEFGGVEWRAKNGSGVERRDRSRVGEREDWSADWIVEQSEVELREEKIGEWSADWIGEQSGVRRRERSEVEKSGQDKENHMDDKEVGERTRAE</sequence>
<protein>
    <submittedName>
        <fullName evidence="2">Uncharacterized protein</fullName>
    </submittedName>
</protein>
<feature type="compositionally biased region" description="Basic and acidic residues" evidence="1">
    <location>
        <begin position="72"/>
        <end position="104"/>
    </location>
</feature>
<dbReference type="Proteomes" id="UP000887116">
    <property type="component" value="Unassembled WGS sequence"/>
</dbReference>
<organism evidence="2 3">
    <name type="scientific">Trichonephila clavata</name>
    <name type="common">Joro spider</name>
    <name type="synonym">Nephila clavata</name>
    <dbReference type="NCBI Taxonomy" id="2740835"/>
    <lineage>
        <taxon>Eukaryota</taxon>
        <taxon>Metazoa</taxon>
        <taxon>Ecdysozoa</taxon>
        <taxon>Arthropoda</taxon>
        <taxon>Chelicerata</taxon>
        <taxon>Arachnida</taxon>
        <taxon>Araneae</taxon>
        <taxon>Araneomorphae</taxon>
        <taxon>Entelegynae</taxon>
        <taxon>Araneoidea</taxon>
        <taxon>Nephilidae</taxon>
        <taxon>Trichonephila</taxon>
    </lineage>
</organism>
<evidence type="ECO:0000313" key="2">
    <source>
        <dbReference type="EMBL" id="GFR09771.1"/>
    </source>
</evidence>
<name>A0A8X6JK59_TRICU</name>
<comment type="caution">
    <text evidence="2">The sequence shown here is derived from an EMBL/GenBank/DDBJ whole genome shotgun (WGS) entry which is preliminary data.</text>
</comment>